<dbReference type="PANTHER" id="PTHR28286:SF2">
    <property type="entry name" value="BACTERIORHODOPSIN _OPSIN, NOPA (EUROFUNG)"/>
    <property type="match status" value="1"/>
</dbReference>
<evidence type="ECO:0000256" key="7">
    <source>
        <dbReference type="ARBA" id="ARBA00022989"/>
    </source>
</evidence>
<keyword evidence="4" id="KW-0716">Sensory transduction</keyword>
<evidence type="ECO:0000256" key="11">
    <source>
        <dbReference type="SAM" id="Phobius"/>
    </source>
</evidence>
<dbReference type="PRINTS" id="PR00251">
    <property type="entry name" value="BACTRLOPSIN"/>
</dbReference>
<feature type="transmembrane region" description="Helical" evidence="11">
    <location>
        <begin position="35"/>
        <end position="59"/>
    </location>
</feature>
<feature type="transmembrane region" description="Helical" evidence="11">
    <location>
        <begin position="99"/>
        <end position="120"/>
    </location>
</feature>
<comment type="similarity">
    <text evidence="2">Belongs to the archaeal/bacterial/fungal opsin family.</text>
</comment>
<dbReference type="PROSITE" id="PS00950">
    <property type="entry name" value="BACTERIAL_OPSIN_1"/>
    <property type="match status" value="1"/>
</dbReference>
<keyword evidence="3" id="KW-0600">Photoreceptor protein</keyword>
<dbReference type="Pfam" id="PF01036">
    <property type="entry name" value="Bac_rhodopsin"/>
    <property type="match status" value="1"/>
</dbReference>
<comment type="subcellular location">
    <subcellularLocation>
        <location evidence="1">Membrane</location>
        <topology evidence="1">Multi-pass membrane protein</topology>
    </subcellularLocation>
</comment>
<evidence type="ECO:0007829" key="13">
    <source>
        <dbReference type="PDB" id="7ZNG"/>
    </source>
</evidence>
<keyword evidence="8" id="KW-0157">Chromophore</keyword>
<feature type="transmembrane region" description="Helical" evidence="11">
    <location>
        <begin position="126"/>
        <end position="144"/>
    </location>
</feature>
<proteinExistence type="evidence at protein level"/>
<keyword evidence="10" id="KW-0675">Receptor</keyword>
<keyword evidence="6" id="KW-0681">Retinal protein</keyword>
<dbReference type="SMART" id="SM01021">
    <property type="entry name" value="Bac_rhodopsin"/>
    <property type="match status" value="1"/>
</dbReference>
<dbReference type="GO" id="GO:0016020">
    <property type="term" value="C:membrane"/>
    <property type="evidence" value="ECO:0007669"/>
    <property type="project" value="UniProtKB-SubCell"/>
</dbReference>
<keyword evidence="5 11" id="KW-0812">Transmembrane</keyword>
<dbReference type="InterPro" id="IPR001425">
    <property type="entry name" value="Arc/bac/fun_rhodopsins"/>
</dbReference>
<dbReference type="SMR" id="A0AA82WP37"/>
<evidence type="ECO:0000313" key="12">
    <source>
        <dbReference type="PDB" id="7ZNG"/>
    </source>
</evidence>
<evidence type="ECO:0000256" key="3">
    <source>
        <dbReference type="ARBA" id="ARBA00022543"/>
    </source>
</evidence>
<evidence type="ECO:0000256" key="6">
    <source>
        <dbReference type="ARBA" id="ARBA00022925"/>
    </source>
</evidence>
<organism evidence="12">
    <name type="scientific">Bacillus coahuilensis</name>
    <dbReference type="NCBI Taxonomy" id="408580"/>
    <lineage>
        <taxon>Bacteria</taxon>
        <taxon>Bacillati</taxon>
        <taxon>Bacillota</taxon>
        <taxon>Bacilli</taxon>
        <taxon>Bacillales</taxon>
        <taxon>Bacillaceae</taxon>
        <taxon>Bacillus</taxon>
    </lineage>
</organism>
<evidence type="ECO:0000256" key="9">
    <source>
        <dbReference type="ARBA" id="ARBA00023136"/>
    </source>
</evidence>
<evidence type="ECO:0000256" key="10">
    <source>
        <dbReference type="ARBA" id="ARBA00023170"/>
    </source>
</evidence>
<sequence>MISILHYGYSFIMLLGALYFYLLSKDPKGVPASEYLIAMVIPLWSGAAYLSIALGQGLFQYDDTTIYYARYIDWVISTPLLLAALALTAMFGGKKNLTLLFSLVALDVFMIITGFVADLSIGTTKYIWYSLGVIALIIILVITFGPLRRIALSNGTRLARHYTRVAIYLSALWVCYPTAWLLGPSGLGLAQELTEVLVFIILPIFSKVGFSIVDLHGLRKLHQSSYVHNA</sequence>
<dbReference type="PANTHER" id="PTHR28286">
    <property type="match status" value="1"/>
</dbReference>
<dbReference type="SUPFAM" id="SSF81321">
    <property type="entry name" value="Family A G protein-coupled receptor-like"/>
    <property type="match status" value="1"/>
</dbReference>
<feature type="transmembrane region" description="Helical" evidence="11">
    <location>
        <begin position="196"/>
        <end position="215"/>
    </location>
</feature>
<dbReference type="GO" id="GO:0009881">
    <property type="term" value="F:photoreceptor activity"/>
    <property type="evidence" value="ECO:0007669"/>
    <property type="project" value="UniProtKB-KW"/>
</dbReference>
<dbReference type="GO" id="GO:0005216">
    <property type="term" value="F:monoatomic ion channel activity"/>
    <property type="evidence" value="ECO:0007669"/>
    <property type="project" value="InterPro"/>
</dbReference>
<keyword evidence="9 11" id="KW-0472">Membrane</keyword>
<dbReference type="GO" id="GO:0007602">
    <property type="term" value="P:phototransduction"/>
    <property type="evidence" value="ECO:0007669"/>
    <property type="project" value="UniProtKB-KW"/>
</dbReference>
<protein>
    <submittedName>
        <fullName evidence="12">Xenorhodopsin</fullName>
    </submittedName>
</protein>
<dbReference type="PDB" id="7ZNG">
    <property type="method" value="X-ray"/>
    <property type="resolution" value="2.30 A"/>
    <property type="chains" value="A/B/C=1-230"/>
</dbReference>
<evidence type="ECO:0000256" key="1">
    <source>
        <dbReference type="ARBA" id="ARBA00004141"/>
    </source>
</evidence>
<reference evidence="13" key="1">
    <citation type="journal article" date="2023" name="Nat. Struct. Mol. Biol.">
        <title>Mechanisms of inward transmembrane proton translocation.</title>
        <authorList>
            <person name="Kovalev K."/>
            <person name="Tsybrov F."/>
            <person name="Alekseev A."/>
            <person name="Shevchenko V."/>
            <person name="Soloviov D."/>
            <person name="Siletsky S."/>
            <person name="Bourenkov G."/>
            <person name="Agthe M."/>
            <person name="Nikolova M."/>
            <person name="von Stetten D."/>
            <person name="Astashkin R."/>
            <person name="Bukhdruker S."/>
            <person name="Chizhov I."/>
            <person name="Royant A."/>
            <person name="Kuzmin A."/>
            <person name="Gushchin I."/>
            <person name="Rosselli R."/>
            <person name="Rodriguez-Valera F."/>
            <person name="Ilyinskiy N."/>
            <person name="Rogachev A."/>
            <person name="Borshchevskiy V."/>
            <person name="Schneider T.R."/>
            <person name="Bamberg E."/>
            <person name="Gordeliy V."/>
        </authorList>
    </citation>
    <scope>X-RAY CRYSTALLOGRAPHY (2.30 ANGSTROMS)</scope>
    <scope>FORMYLATION AT MET-1</scope>
</reference>
<feature type="transmembrane region" description="Helical" evidence="11">
    <location>
        <begin position="6"/>
        <end position="23"/>
    </location>
</feature>
<feature type="transmembrane region" description="Helical" evidence="11">
    <location>
        <begin position="71"/>
        <end position="92"/>
    </location>
</feature>
<evidence type="ECO:0000256" key="8">
    <source>
        <dbReference type="ARBA" id="ARBA00022991"/>
    </source>
</evidence>
<feature type="modified residue" description="N-formylmethionine" evidence="13">
    <location>
        <position position="1"/>
    </location>
</feature>
<feature type="transmembrane region" description="Helical" evidence="11">
    <location>
        <begin position="165"/>
        <end position="184"/>
    </location>
</feature>
<evidence type="ECO:0000256" key="2">
    <source>
        <dbReference type="ARBA" id="ARBA00008130"/>
    </source>
</evidence>
<keyword evidence="7 11" id="KW-1133">Transmembrane helix</keyword>
<keyword evidence="13" id="KW-0002">3D-structure</keyword>
<dbReference type="InterPro" id="IPR018229">
    <property type="entry name" value="Rhodopsin_retinal_BS"/>
</dbReference>
<dbReference type="Gene3D" id="1.20.1070.10">
    <property type="entry name" value="Rhodopsin 7-helix transmembrane proteins"/>
    <property type="match status" value="1"/>
</dbReference>
<evidence type="ECO:0000256" key="5">
    <source>
        <dbReference type="ARBA" id="ARBA00022692"/>
    </source>
</evidence>
<evidence type="ECO:0000256" key="4">
    <source>
        <dbReference type="ARBA" id="ARBA00022606"/>
    </source>
</evidence>
<accession>A0AA82WP37</accession>
<dbReference type="AlphaFoldDB" id="A0AA82WP37"/>
<name>A0AA82WP37_9BACI</name>